<dbReference type="GeneID" id="28767652"/>
<keyword evidence="3" id="KW-1185">Reference proteome</keyword>
<feature type="signal peptide" evidence="1">
    <location>
        <begin position="1"/>
        <end position="19"/>
    </location>
</feature>
<sequence length="331" mass="35812">MVSLRQKLALSLFTSGGTAQWLDGKLLGSCADIACPQADNTTIGAACRIANQTYGGVGVDTFPFNASSPSRWAGRNLTWTVAIHDYTNYDPDTRLERTIEKAFFLGSSLDLTTALDFGGCAVILEAYDRVADERGRAGSKSCEEVIGAKCHEELQEGIDRFARAQAGRRFNSTSDACDGLEAYLKSVEGEQSECGMEWTQVRYVPMVGDAAPQPLTREQNASTNCYSTQPKSNNLAFVTNWNNTGTMYINDTIKMINSINLALTVFWNSAGGPDVALESHVSCLWPVDETTRSRETMSSGLGEEDEGAAGRVGTVWAILGAAFVTAWFSVI</sequence>
<dbReference type="EMBL" id="KV441552">
    <property type="protein sequence ID" value="OAG05995.1"/>
    <property type="molecule type" value="Genomic_DNA"/>
</dbReference>
<reference evidence="2 3" key="1">
    <citation type="submission" date="2016-05" db="EMBL/GenBank/DDBJ databases">
        <title>Comparative analysis of secretome profiles of manganese(II)-oxidizing ascomycete fungi.</title>
        <authorList>
            <consortium name="DOE Joint Genome Institute"/>
            <person name="Zeiner C.A."/>
            <person name="Purvine S.O."/>
            <person name="Zink E.M."/>
            <person name="Wu S."/>
            <person name="Pasa-Tolic L."/>
            <person name="Chaput D.L."/>
            <person name="Haridas S."/>
            <person name="Grigoriev I.V."/>
            <person name="Santelli C.M."/>
            <person name="Hansel C.M."/>
        </authorList>
    </citation>
    <scope>NUCLEOTIDE SEQUENCE [LARGE SCALE GENOMIC DNA]</scope>
    <source>
        <strain evidence="2 3">AP3s5-JAC2a</strain>
    </source>
</reference>
<keyword evidence="1" id="KW-0732">Signal</keyword>
<name>A0A177CEE2_9PLEO</name>
<accession>A0A177CEE2</accession>
<feature type="chain" id="PRO_5008058083" evidence="1">
    <location>
        <begin position="20"/>
        <end position="331"/>
    </location>
</feature>
<gene>
    <name evidence="2" type="ORF">CC84DRAFT_1244862</name>
</gene>
<evidence type="ECO:0000256" key="1">
    <source>
        <dbReference type="SAM" id="SignalP"/>
    </source>
</evidence>
<dbReference type="OrthoDB" id="4154404at2759"/>
<evidence type="ECO:0000313" key="3">
    <source>
        <dbReference type="Proteomes" id="UP000077069"/>
    </source>
</evidence>
<dbReference type="AlphaFoldDB" id="A0A177CEE2"/>
<protein>
    <submittedName>
        <fullName evidence="2">Uncharacterized protein</fullName>
    </submittedName>
</protein>
<evidence type="ECO:0000313" key="2">
    <source>
        <dbReference type="EMBL" id="OAG05995.1"/>
    </source>
</evidence>
<dbReference type="RefSeq" id="XP_018036360.1">
    <property type="nucleotide sequence ID" value="XM_018184166.1"/>
</dbReference>
<organism evidence="2 3">
    <name type="scientific">Paraphaeosphaeria sporulosa</name>
    <dbReference type="NCBI Taxonomy" id="1460663"/>
    <lineage>
        <taxon>Eukaryota</taxon>
        <taxon>Fungi</taxon>
        <taxon>Dikarya</taxon>
        <taxon>Ascomycota</taxon>
        <taxon>Pezizomycotina</taxon>
        <taxon>Dothideomycetes</taxon>
        <taxon>Pleosporomycetidae</taxon>
        <taxon>Pleosporales</taxon>
        <taxon>Massarineae</taxon>
        <taxon>Didymosphaeriaceae</taxon>
        <taxon>Paraphaeosphaeria</taxon>
    </lineage>
</organism>
<dbReference type="Proteomes" id="UP000077069">
    <property type="component" value="Unassembled WGS sequence"/>
</dbReference>
<dbReference type="InParanoid" id="A0A177CEE2"/>
<dbReference type="STRING" id="1460663.A0A177CEE2"/>
<proteinExistence type="predicted"/>